<dbReference type="EMBL" id="QKYT01000759">
    <property type="protein sequence ID" value="RIA81678.1"/>
    <property type="molecule type" value="Genomic_DNA"/>
</dbReference>
<name>A0A397S6R6_9GLOM</name>
<evidence type="ECO:0000313" key="15">
    <source>
        <dbReference type="EMBL" id="RIA81678.1"/>
    </source>
</evidence>
<evidence type="ECO:0000256" key="4">
    <source>
        <dbReference type="ARBA" id="ARBA00022741"/>
    </source>
</evidence>
<dbReference type="AlphaFoldDB" id="A0A397S6R6"/>
<keyword evidence="8 11" id="KW-0238">DNA-binding</keyword>
<evidence type="ECO:0000256" key="5">
    <source>
        <dbReference type="ARBA" id="ARBA00022801"/>
    </source>
</evidence>
<dbReference type="GO" id="GO:0042555">
    <property type="term" value="C:MCM complex"/>
    <property type="evidence" value="ECO:0007669"/>
    <property type="project" value="UniProtKB-UniRule"/>
</dbReference>
<feature type="compositionally biased region" description="Basic and acidic residues" evidence="13">
    <location>
        <begin position="719"/>
        <end position="728"/>
    </location>
</feature>
<keyword evidence="7 11" id="KW-0067">ATP-binding</keyword>
<dbReference type="PANTHER" id="PTHR11630">
    <property type="entry name" value="DNA REPLICATION LICENSING FACTOR MCM FAMILY MEMBER"/>
    <property type="match status" value="1"/>
</dbReference>
<dbReference type="PRINTS" id="PR01659">
    <property type="entry name" value="MCMPROTEIN3"/>
</dbReference>
<dbReference type="SMART" id="SM00350">
    <property type="entry name" value="MCM"/>
    <property type="match status" value="1"/>
</dbReference>
<evidence type="ECO:0000256" key="12">
    <source>
        <dbReference type="RuleBase" id="RU368061"/>
    </source>
</evidence>
<dbReference type="InterPro" id="IPR031327">
    <property type="entry name" value="MCM"/>
</dbReference>
<organism evidence="15 16">
    <name type="scientific">Glomus cerebriforme</name>
    <dbReference type="NCBI Taxonomy" id="658196"/>
    <lineage>
        <taxon>Eukaryota</taxon>
        <taxon>Fungi</taxon>
        <taxon>Fungi incertae sedis</taxon>
        <taxon>Mucoromycota</taxon>
        <taxon>Glomeromycotina</taxon>
        <taxon>Glomeromycetes</taxon>
        <taxon>Glomerales</taxon>
        <taxon>Glomeraceae</taxon>
        <taxon>Glomus</taxon>
    </lineage>
</organism>
<dbReference type="GO" id="GO:0017116">
    <property type="term" value="F:single-stranded DNA helicase activity"/>
    <property type="evidence" value="ECO:0007669"/>
    <property type="project" value="TreeGrafter"/>
</dbReference>
<dbReference type="InterPro" id="IPR033762">
    <property type="entry name" value="MCM_OB"/>
</dbReference>
<reference evidence="15 16" key="1">
    <citation type="submission" date="2018-06" db="EMBL/GenBank/DDBJ databases">
        <title>Comparative genomics reveals the genomic features of Rhizophagus irregularis, R. cerebriforme, R. diaphanum and Gigaspora rosea, and their symbiotic lifestyle signature.</title>
        <authorList>
            <person name="Morin E."/>
            <person name="San Clemente H."/>
            <person name="Chen E.C.H."/>
            <person name="De La Providencia I."/>
            <person name="Hainaut M."/>
            <person name="Kuo A."/>
            <person name="Kohler A."/>
            <person name="Murat C."/>
            <person name="Tang N."/>
            <person name="Roy S."/>
            <person name="Loubradou J."/>
            <person name="Henrissat B."/>
            <person name="Grigoriev I.V."/>
            <person name="Corradi N."/>
            <person name="Roux C."/>
            <person name="Martin F.M."/>
        </authorList>
    </citation>
    <scope>NUCLEOTIDE SEQUENCE [LARGE SCALE GENOMIC DNA]</scope>
    <source>
        <strain evidence="15 16">DAOM 227022</strain>
    </source>
</reference>
<feature type="compositionally biased region" description="Basic and acidic residues" evidence="13">
    <location>
        <begin position="742"/>
        <end position="758"/>
    </location>
</feature>
<dbReference type="Pfam" id="PF17855">
    <property type="entry name" value="MCM_lid"/>
    <property type="match status" value="1"/>
</dbReference>
<evidence type="ECO:0000256" key="1">
    <source>
        <dbReference type="ARBA" id="ARBA00004123"/>
    </source>
</evidence>
<comment type="function">
    <text evidence="12">Acts as component of the MCM2-7 complex (MCM complex) which is the replicative helicase essential for 'once per cell cycle' DNA replication initiation and elongation in eukaryotic cells. The active ATPase sites in the MCM2-7 ring are formed through the interaction surfaces of two neighboring subunits such that a critical structure of a conserved arginine finger motif is provided in trans relative to the ATP-binding site of the Walker A box of the adjacent subunit. The six ATPase active sites, however, are likely to contribute differentially to the complex helicase activity.</text>
</comment>
<dbReference type="SUPFAM" id="SSF50249">
    <property type="entry name" value="Nucleic acid-binding proteins"/>
    <property type="match status" value="1"/>
</dbReference>
<dbReference type="Pfam" id="PF17207">
    <property type="entry name" value="MCM_OB"/>
    <property type="match status" value="1"/>
</dbReference>
<dbReference type="GO" id="GO:0006271">
    <property type="term" value="P:DNA strand elongation involved in DNA replication"/>
    <property type="evidence" value="ECO:0007669"/>
    <property type="project" value="TreeGrafter"/>
</dbReference>
<evidence type="ECO:0000256" key="3">
    <source>
        <dbReference type="ARBA" id="ARBA00022705"/>
    </source>
</evidence>
<dbReference type="Gene3D" id="2.40.50.140">
    <property type="entry name" value="Nucleic acid-binding proteins"/>
    <property type="match status" value="1"/>
</dbReference>
<evidence type="ECO:0000256" key="7">
    <source>
        <dbReference type="ARBA" id="ARBA00022840"/>
    </source>
</evidence>
<dbReference type="GO" id="GO:0003697">
    <property type="term" value="F:single-stranded DNA binding"/>
    <property type="evidence" value="ECO:0007669"/>
    <property type="project" value="TreeGrafter"/>
</dbReference>
<dbReference type="GO" id="GO:0005656">
    <property type="term" value="C:nuclear pre-replicative complex"/>
    <property type="evidence" value="ECO:0007669"/>
    <property type="project" value="UniProtKB-ARBA"/>
</dbReference>
<accession>A0A397S6R6</accession>
<dbReference type="GO" id="GO:0006279">
    <property type="term" value="P:premeiotic DNA replication"/>
    <property type="evidence" value="ECO:0007669"/>
    <property type="project" value="UniProtKB-ARBA"/>
</dbReference>
<evidence type="ECO:0000256" key="10">
    <source>
        <dbReference type="ARBA" id="ARBA00047995"/>
    </source>
</evidence>
<dbReference type="SMART" id="SM00382">
    <property type="entry name" value="AAA"/>
    <property type="match status" value="1"/>
</dbReference>
<evidence type="ECO:0000259" key="14">
    <source>
        <dbReference type="PROSITE" id="PS50051"/>
    </source>
</evidence>
<dbReference type="Proteomes" id="UP000265703">
    <property type="component" value="Unassembled WGS sequence"/>
</dbReference>
<dbReference type="GO" id="GO:0043596">
    <property type="term" value="C:nuclear replication fork"/>
    <property type="evidence" value="ECO:0007669"/>
    <property type="project" value="UniProtKB-ARBA"/>
</dbReference>
<dbReference type="InterPro" id="IPR001208">
    <property type="entry name" value="MCM_dom"/>
</dbReference>
<dbReference type="InterPro" id="IPR027417">
    <property type="entry name" value="P-loop_NTPase"/>
</dbReference>
<keyword evidence="16" id="KW-1185">Reference proteome</keyword>
<dbReference type="Gene3D" id="3.30.1640.10">
    <property type="entry name" value="mini-chromosome maintenance (MCM) complex, chain A, domain 1"/>
    <property type="match status" value="1"/>
</dbReference>
<evidence type="ECO:0000256" key="2">
    <source>
        <dbReference type="ARBA" id="ARBA00008010"/>
    </source>
</evidence>
<feature type="region of interest" description="Disordered" evidence="13">
    <location>
        <begin position="679"/>
        <end position="758"/>
    </location>
</feature>
<dbReference type="Pfam" id="PF14551">
    <property type="entry name" value="MCM_N"/>
    <property type="match status" value="1"/>
</dbReference>
<comment type="subcellular location">
    <subcellularLocation>
        <location evidence="1 12">Nucleus</location>
    </subcellularLocation>
</comment>
<evidence type="ECO:0000256" key="9">
    <source>
        <dbReference type="ARBA" id="ARBA00023242"/>
    </source>
</evidence>
<dbReference type="PRINTS" id="PR01657">
    <property type="entry name" value="MCMFAMILY"/>
</dbReference>
<comment type="similarity">
    <text evidence="2 11">Belongs to the MCM family.</text>
</comment>
<keyword evidence="9 12" id="KW-0539">Nucleus</keyword>
<dbReference type="InterPro" id="IPR012340">
    <property type="entry name" value="NA-bd_OB-fold"/>
</dbReference>
<dbReference type="InterPro" id="IPR003593">
    <property type="entry name" value="AAA+_ATPase"/>
</dbReference>
<dbReference type="GO" id="GO:0000727">
    <property type="term" value="P:double-strand break repair via break-induced replication"/>
    <property type="evidence" value="ECO:0007669"/>
    <property type="project" value="TreeGrafter"/>
</dbReference>
<dbReference type="InterPro" id="IPR008046">
    <property type="entry name" value="Mcm3"/>
</dbReference>
<keyword evidence="3 12" id="KW-0235">DNA replication</keyword>
<comment type="catalytic activity">
    <reaction evidence="10 12">
        <text>ATP + H2O = ADP + phosphate + H(+)</text>
        <dbReference type="Rhea" id="RHEA:13065"/>
        <dbReference type="ChEBI" id="CHEBI:15377"/>
        <dbReference type="ChEBI" id="CHEBI:15378"/>
        <dbReference type="ChEBI" id="CHEBI:30616"/>
        <dbReference type="ChEBI" id="CHEBI:43474"/>
        <dbReference type="ChEBI" id="CHEBI:456216"/>
        <dbReference type="EC" id="3.6.4.12"/>
    </reaction>
</comment>
<dbReference type="InterPro" id="IPR041562">
    <property type="entry name" value="MCM_lid"/>
</dbReference>
<feature type="compositionally biased region" description="Acidic residues" evidence="13">
    <location>
        <begin position="689"/>
        <end position="708"/>
    </location>
</feature>
<proteinExistence type="inferred from homology"/>
<sequence length="849" mass="95776">MASNTDLQKLQDEAFLDRVRFFEEFLEADKERLGIEKFYKVEIVQMLRKGERRFIVNLNELRYYHAENAKKLEESPNEWIPAFEKALKNIIKNISSDIGDEINTNIEEQNFYIGFNGTFHHHVNPRTLKSIHLGKLICIEGIVSRCSLVRLKLAKSVHYCEKTGNFCSKEYHDSTSIGSQIPSSSAYPTEDENGNPLTTEFGYSVYRDHQTICLQEMPEKMPPGLLTRSIDIILDDDLVDKVKPGDRIQLAGCYRAIGKPSQGSTSATFKTVIIANNVTILSGEIGLKVITDIDIANIEKISKNENIFELLSRSLAPSIYGHDMVKKAILLMLLGGKEQNLSSGTHIRGDINILMVGDPSTSKSQLLRRVLNIAPLAIATTGRGSTGVGLTAAVTRDKETGEKSLEAGAMVLGDRGVVCIDEFDKMIDTDRVAIHEVMEQQTVTIAKAGIHTSLNARCSVIAAANPIYGQYNIHKDPAHNIALPDSLLSRFDLVFVITDEINEVRDSLISRHVLRLHEYRPPNLEEGVPIKEDSGQTIFMEEAEKNTEPTPVYMQYDLLLNDNNDDQRDPDTNSDQTNFLSSEFLKKYIQYAKSHEEPRLGKAAAAYLCELWVNLRNEKETDGQAKTSPLTPRALDSLFRLATAHTKARLGKRVTIKDAKVAEEIVRFALFKEVSIKDRRKRRKTNVNENDELDSDDDNDDTNDDSDKDENSSQRSINTRKDKGKGKMIESPTDDTQQFDSSSKETEDNMDTDETRKQSFAELNFDTLIIEDSIEIITSDRLRLFQENLNRITSSPPYENSISLESLIREINNNLPENQAYTSEEVNAALKKMQDRNKVMISDDTVYII</sequence>
<dbReference type="EC" id="3.6.4.12" evidence="12"/>
<dbReference type="Gene3D" id="3.40.50.300">
    <property type="entry name" value="P-loop containing nucleotide triphosphate hydrolases"/>
    <property type="match status" value="1"/>
</dbReference>
<dbReference type="GO" id="GO:0031261">
    <property type="term" value="C:DNA replication preinitiation complex"/>
    <property type="evidence" value="ECO:0007669"/>
    <property type="project" value="UniProtKB-ARBA"/>
</dbReference>
<comment type="caution">
    <text evidence="15">The sequence shown here is derived from an EMBL/GenBank/DDBJ whole genome shotgun (WGS) entry which is preliminary data.</text>
</comment>
<evidence type="ECO:0000256" key="6">
    <source>
        <dbReference type="ARBA" id="ARBA00022806"/>
    </source>
</evidence>
<dbReference type="GO" id="GO:0016887">
    <property type="term" value="F:ATP hydrolysis activity"/>
    <property type="evidence" value="ECO:0007669"/>
    <property type="project" value="RHEA"/>
</dbReference>
<feature type="domain" description="MCM C-terminal AAA(+) ATPase" evidence="14">
    <location>
        <begin position="307"/>
        <end position="513"/>
    </location>
</feature>
<dbReference type="OrthoDB" id="1882346at2759"/>
<dbReference type="GO" id="GO:1902975">
    <property type="term" value="P:mitotic DNA replication initiation"/>
    <property type="evidence" value="ECO:0007669"/>
    <property type="project" value="TreeGrafter"/>
</dbReference>
<dbReference type="PANTHER" id="PTHR11630:SF46">
    <property type="entry name" value="DNA REPLICATION LICENSING FACTOR MCM3-RELATED"/>
    <property type="match status" value="1"/>
</dbReference>
<gene>
    <name evidence="15" type="ORF">C1645_836595</name>
</gene>
<dbReference type="PROSITE" id="PS00847">
    <property type="entry name" value="MCM_1"/>
    <property type="match status" value="1"/>
</dbReference>
<keyword evidence="4 11" id="KW-0547">Nucleotide-binding</keyword>
<dbReference type="InterPro" id="IPR027925">
    <property type="entry name" value="MCM_N"/>
</dbReference>
<dbReference type="Pfam" id="PF23191">
    <property type="entry name" value="WHD_MCM3_C"/>
    <property type="match status" value="1"/>
</dbReference>
<evidence type="ECO:0000256" key="8">
    <source>
        <dbReference type="ARBA" id="ARBA00023125"/>
    </source>
</evidence>
<keyword evidence="6 12" id="KW-0347">Helicase</keyword>
<keyword evidence="5 12" id="KW-0378">Hydrolase</keyword>
<dbReference type="FunFam" id="2.20.28.10:FF:000008">
    <property type="entry name" value="DNA helicase"/>
    <property type="match status" value="1"/>
</dbReference>
<comment type="subunit">
    <text evidence="12">Component of the MCM2-7 complex.</text>
</comment>
<evidence type="ECO:0000256" key="11">
    <source>
        <dbReference type="RuleBase" id="RU004070"/>
    </source>
</evidence>
<dbReference type="GO" id="GO:0005524">
    <property type="term" value="F:ATP binding"/>
    <property type="evidence" value="ECO:0007669"/>
    <property type="project" value="UniProtKB-UniRule"/>
</dbReference>
<evidence type="ECO:0000256" key="13">
    <source>
        <dbReference type="SAM" id="MobiDB-lite"/>
    </source>
</evidence>
<dbReference type="PROSITE" id="PS50051">
    <property type="entry name" value="MCM_2"/>
    <property type="match status" value="1"/>
</dbReference>
<dbReference type="InterPro" id="IPR056575">
    <property type="entry name" value="WH_MCM3_C"/>
</dbReference>
<protein>
    <recommendedName>
        <fullName evidence="12">DNA replication licensing factor MCM3</fullName>
        <ecNumber evidence="12">3.6.4.12</ecNumber>
    </recommendedName>
</protein>
<dbReference type="SUPFAM" id="SSF52540">
    <property type="entry name" value="P-loop containing nucleoside triphosphate hydrolases"/>
    <property type="match status" value="1"/>
</dbReference>
<evidence type="ECO:0000313" key="16">
    <source>
        <dbReference type="Proteomes" id="UP000265703"/>
    </source>
</evidence>
<dbReference type="STRING" id="658196.A0A397S6R6"/>
<dbReference type="InterPro" id="IPR018525">
    <property type="entry name" value="MCM_CS"/>
</dbReference>
<dbReference type="Gene3D" id="2.20.28.10">
    <property type="match status" value="1"/>
</dbReference>
<dbReference type="Pfam" id="PF00493">
    <property type="entry name" value="MCM"/>
    <property type="match status" value="1"/>
</dbReference>